<dbReference type="AlphaFoldDB" id="A0A7N2LWZ0"/>
<keyword evidence="3" id="KW-1185">Reference proteome</keyword>
<organism evidence="2 3">
    <name type="scientific">Quercus lobata</name>
    <name type="common">Valley oak</name>
    <dbReference type="NCBI Taxonomy" id="97700"/>
    <lineage>
        <taxon>Eukaryota</taxon>
        <taxon>Viridiplantae</taxon>
        <taxon>Streptophyta</taxon>
        <taxon>Embryophyta</taxon>
        <taxon>Tracheophyta</taxon>
        <taxon>Spermatophyta</taxon>
        <taxon>Magnoliopsida</taxon>
        <taxon>eudicotyledons</taxon>
        <taxon>Gunneridae</taxon>
        <taxon>Pentapetalae</taxon>
        <taxon>rosids</taxon>
        <taxon>fabids</taxon>
        <taxon>Fagales</taxon>
        <taxon>Fagaceae</taxon>
        <taxon>Quercus</taxon>
    </lineage>
</organism>
<name>A0A7N2LWZ0_QUELO</name>
<dbReference type="InParanoid" id="A0A7N2LWZ0"/>
<keyword evidence="1" id="KW-0472">Membrane</keyword>
<dbReference type="SUPFAM" id="SSF53756">
    <property type="entry name" value="UDP-Glycosyltransferase/glycogen phosphorylase"/>
    <property type="match status" value="1"/>
</dbReference>
<dbReference type="Proteomes" id="UP000594261">
    <property type="component" value="Chromosome 6"/>
</dbReference>
<feature type="transmembrane region" description="Helical" evidence="1">
    <location>
        <begin position="95"/>
        <end position="115"/>
    </location>
</feature>
<dbReference type="Gene3D" id="3.40.50.2000">
    <property type="entry name" value="Glycogen Phosphorylase B"/>
    <property type="match status" value="1"/>
</dbReference>
<evidence type="ECO:0000256" key="1">
    <source>
        <dbReference type="SAM" id="Phobius"/>
    </source>
</evidence>
<reference evidence="2 3" key="1">
    <citation type="journal article" date="2016" name="G3 (Bethesda)">
        <title>First Draft Assembly and Annotation of the Genome of a California Endemic Oak Quercus lobata Nee (Fagaceae).</title>
        <authorList>
            <person name="Sork V.L."/>
            <person name="Fitz-Gibbon S.T."/>
            <person name="Puiu D."/>
            <person name="Crepeau M."/>
            <person name="Gugger P.F."/>
            <person name="Sherman R."/>
            <person name="Stevens K."/>
            <person name="Langley C.H."/>
            <person name="Pellegrini M."/>
            <person name="Salzberg S.L."/>
        </authorList>
    </citation>
    <scope>NUCLEOTIDE SEQUENCE [LARGE SCALE GENOMIC DNA]</scope>
    <source>
        <strain evidence="2 3">cv. SW786</strain>
    </source>
</reference>
<proteinExistence type="predicted"/>
<dbReference type="EMBL" id="LRBV02000006">
    <property type="status" value="NOT_ANNOTATED_CDS"/>
    <property type="molecule type" value="Genomic_DNA"/>
</dbReference>
<evidence type="ECO:0000313" key="3">
    <source>
        <dbReference type="Proteomes" id="UP000594261"/>
    </source>
</evidence>
<sequence length="194" mass="22433">MQGHINPAIQFSERLIHLGVHVTFFTTVGAHHQCMIKSPPPDGLSFSTFSDSYDDRVVPMDNADKRWDQIKRNGSKALTNLIVSTANKQCKSTQCFYLGLLMWLMSFIFLLPFFGFSLQWFWTYTTTITMVLPMLLGTTAMTGLPIQYSYRVCHYYLLLMTFPPSCLLQTHMLLYTLNSKPNLKRLKRRAILEF</sequence>
<dbReference type="EnsemblPlants" id="QL06p007893:mrna">
    <property type="protein sequence ID" value="QL06p007893:mrna:CDS:2"/>
    <property type="gene ID" value="QL06p007893"/>
</dbReference>
<reference evidence="2" key="2">
    <citation type="submission" date="2021-01" db="UniProtKB">
        <authorList>
            <consortium name="EnsemblPlants"/>
        </authorList>
    </citation>
    <scope>IDENTIFICATION</scope>
</reference>
<dbReference type="Gramene" id="QL06p007893:mrna">
    <property type="protein sequence ID" value="QL06p007893:mrna:CDS:2"/>
    <property type="gene ID" value="QL06p007893"/>
</dbReference>
<keyword evidence="1" id="KW-0812">Transmembrane</keyword>
<accession>A0A7N2LWZ0</accession>
<feature type="transmembrane region" description="Helical" evidence="1">
    <location>
        <begin position="156"/>
        <end position="177"/>
    </location>
</feature>
<protein>
    <submittedName>
        <fullName evidence="2">Uncharacterized protein</fullName>
    </submittedName>
</protein>
<keyword evidence="1" id="KW-1133">Transmembrane helix</keyword>
<feature type="transmembrane region" description="Helical" evidence="1">
    <location>
        <begin position="121"/>
        <end position="144"/>
    </location>
</feature>
<evidence type="ECO:0000313" key="2">
    <source>
        <dbReference type="EnsemblPlants" id="QL06p007893:mrna:CDS:2"/>
    </source>
</evidence>